<dbReference type="Proteomes" id="UP000037751">
    <property type="component" value="Unassembled WGS sequence"/>
</dbReference>
<dbReference type="GeneID" id="28727098"/>
<evidence type="ECO:0000256" key="6">
    <source>
        <dbReference type="ARBA" id="ARBA00023128"/>
    </source>
</evidence>
<evidence type="ECO:0000256" key="3">
    <source>
        <dbReference type="ARBA" id="ARBA00022692"/>
    </source>
</evidence>
<evidence type="ECO:0000313" key="11">
    <source>
        <dbReference type="Proteomes" id="UP000037751"/>
    </source>
</evidence>
<keyword evidence="4" id="KW-0809">Transit peptide</keyword>
<evidence type="ECO:0000256" key="5">
    <source>
        <dbReference type="ARBA" id="ARBA00022989"/>
    </source>
</evidence>
<keyword evidence="11" id="KW-1185">Reference proteome</keyword>
<evidence type="ECO:0000256" key="9">
    <source>
        <dbReference type="SAM" id="Phobius"/>
    </source>
</evidence>
<dbReference type="EMBL" id="LGAV01000003">
    <property type="protein sequence ID" value="KOS14876.1"/>
    <property type="molecule type" value="Genomic_DNA"/>
</dbReference>
<organism evidence="10 11">
    <name type="scientific">Malassezia pachydermatis</name>
    <dbReference type="NCBI Taxonomy" id="77020"/>
    <lineage>
        <taxon>Eukaryota</taxon>
        <taxon>Fungi</taxon>
        <taxon>Dikarya</taxon>
        <taxon>Basidiomycota</taxon>
        <taxon>Ustilaginomycotina</taxon>
        <taxon>Malasseziomycetes</taxon>
        <taxon>Malasseziales</taxon>
        <taxon>Malasseziaceae</taxon>
        <taxon>Malassezia</taxon>
    </lineage>
</organism>
<dbReference type="RefSeq" id="XP_017992508.1">
    <property type="nucleotide sequence ID" value="XM_018135223.1"/>
</dbReference>
<dbReference type="STRING" id="77020.A0A0M8MLG1"/>
<dbReference type="GO" id="GO:0033617">
    <property type="term" value="P:mitochondrial respiratory chain complex IV assembly"/>
    <property type="evidence" value="ECO:0007669"/>
    <property type="project" value="InterPro"/>
</dbReference>
<keyword evidence="3 9" id="KW-0812">Transmembrane</keyword>
<dbReference type="InterPro" id="IPR018625">
    <property type="entry name" value="Pet100"/>
</dbReference>
<dbReference type="Pfam" id="PF09803">
    <property type="entry name" value="Pet100"/>
    <property type="match status" value="1"/>
</dbReference>
<gene>
    <name evidence="10" type="ORF">Malapachy_0708</name>
</gene>
<comment type="subcellular location">
    <subcellularLocation>
        <location evidence="1">Membrane</location>
        <topology evidence="1">Single-pass membrane protein</topology>
    </subcellularLocation>
    <subcellularLocation>
        <location evidence="2">Mitochondrion membrane</location>
    </subcellularLocation>
</comment>
<comment type="similarity">
    <text evidence="8">Belongs to the PET100 family.</text>
</comment>
<keyword evidence="5 9" id="KW-1133">Transmembrane helix</keyword>
<name>A0A0M8MLG1_9BASI</name>
<evidence type="ECO:0000256" key="1">
    <source>
        <dbReference type="ARBA" id="ARBA00004167"/>
    </source>
</evidence>
<dbReference type="PANTHER" id="PTHR33968">
    <property type="entry name" value="PROTEIN PET100 HOMOLOG, MITOCHONDRIAL"/>
    <property type="match status" value="1"/>
</dbReference>
<dbReference type="PANTHER" id="PTHR33968:SF1">
    <property type="entry name" value="PROTEIN PET100 HOMOLOG, MITOCHONDRIAL"/>
    <property type="match status" value="1"/>
</dbReference>
<feature type="transmembrane region" description="Helical" evidence="9">
    <location>
        <begin position="12"/>
        <end position="31"/>
    </location>
</feature>
<evidence type="ECO:0000313" key="10">
    <source>
        <dbReference type="EMBL" id="KOS14876.1"/>
    </source>
</evidence>
<keyword evidence="7 9" id="KW-0472">Membrane</keyword>
<dbReference type="GO" id="GO:0051082">
    <property type="term" value="F:unfolded protein binding"/>
    <property type="evidence" value="ECO:0007669"/>
    <property type="project" value="TreeGrafter"/>
</dbReference>
<dbReference type="GO" id="GO:0005743">
    <property type="term" value="C:mitochondrial inner membrane"/>
    <property type="evidence" value="ECO:0007669"/>
    <property type="project" value="TreeGrafter"/>
</dbReference>
<keyword evidence="6" id="KW-0496">Mitochondrion</keyword>
<protein>
    <submittedName>
        <fullName evidence="10">Uncharacterized protein</fullName>
    </submittedName>
</protein>
<evidence type="ECO:0000256" key="7">
    <source>
        <dbReference type="ARBA" id="ARBA00023136"/>
    </source>
</evidence>
<dbReference type="AlphaFoldDB" id="A0A0M8MLG1"/>
<reference evidence="10 11" key="1">
    <citation type="submission" date="2015-07" db="EMBL/GenBank/DDBJ databases">
        <title>Draft Genome Sequence of Malassezia furfur CBS1878 and Malassezia pachydermatis CBS1879.</title>
        <authorList>
            <person name="Triana S."/>
            <person name="Ohm R."/>
            <person name="Gonzalez A."/>
            <person name="DeCock H."/>
            <person name="Restrepo S."/>
            <person name="Celis A."/>
        </authorList>
    </citation>
    <scope>NUCLEOTIDE SEQUENCE [LARGE SCALE GENOMIC DNA]</scope>
    <source>
        <strain evidence="10 11">CBS 1879</strain>
    </source>
</reference>
<evidence type="ECO:0000256" key="8">
    <source>
        <dbReference type="ARBA" id="ARBA00038077"/>
    </source>
</evidence>
<sequence>MAGPNMELFRFGLYLLFPLGFMVYFGDPAWYDKYVLPHRHRFEPPANEFHPPKTASDLKKTLDHVRHGESIRNHPVVQAGLSDWRQADSERLI</sequence>
<evidence type="ECO:0000256" key="2">
    <source>
        <dbReference type="ARBA" id="ARBA00004325"/>
    </source>
</evidence>
<accession>A0A0M8MLG1</accession>
<evidence type="ECO:0000256" key="4">
    <source>
        <dbReference type="ARBA" id="ARBA00022946"/>
    </source>
</evidence>
<dbReference type="OrthoDB" id="18175at2759"/>
<dbReference type="VEuPathDB" id="FungiDB:Malapachy_0708"/>
<comment type="caution">
    <text evidence="10">The sequence shown here is derived from an EMBL/GenBank/DDBJ whole genome shotgun (WGS) entry which is preliminary data.</text>
</comment>
<proteinExistence type="inferred from homology"/>